<dbReference type="Pfam" id="PF00440">
    <property type="entry name" value="TetR_N"/>
    <property type="match status" value="1"/>
</dbReference>
<reference evidence="5" key="1">
    <citation type="submission" date="2021-11" db="EMBL/GenBank/DDBJ databases">
        <title>Cultivation dependent microbiological survey of springs from the worlds oldest radium mine currently devoted to the extraction of radon-saturated water.</title>
        <authorList>
            <person name="Kapinusova G."/>
            <person name="Smrhova T."/>
            <person name="Strejcek M."/>
            <person name="Suman J."/>
            <person name="Jani K."/>
            <person name="Pajer P."/>
            <person name="Uhlik O."/>
        </authorList>
    </citation>
    <scope>NUCLEOTIDE SEQUENCE [LARGE SCALE GENOMIC DNA]</scope>
    <source>
        <strain evidence="5">J379</strain>
    </source>
</reference>
<evidence type="ECO:0000313" key="4">
    <source>
        <dbReference type="EMBL" id="UUY02723.1"/>
    </source>
</evidence>
<dbReference type="SUPFAM" id="SSF46689">
    <property type="entry name" value="Homeodomain-like"/>
    <property type="match status" value="1"/>
</dbReference>
<organism evidence="4 5">
    <name type="scientific">Svornostia abyssi</name>
    <dbReference type="NCBI Taxonomy" id="2898438"/>
    <lineage>
        <taxon>Bacteria</taxon>
        <taxon>Bacillati</taxon>
        <taxon>Actinomycetota</taxon>
        <taxon>Thermoleophilia</taxon>
        <taxon>Solirubrobacterales</taxon>
        <taxon>Baekduiaceae</taxon>
        <taxon>Svornostia</taxon>
    </lineage>
</organism>
<feature type="domain" description="HTH-type transcriptional regulator EthR C-terminal" evidence="3">
    <location>
        <begin position="100"/>
        <end position="199"/>
    </location>
</feature>
<dbReference type="Gene3D" id="1.10.357.10">
    <property type="entry name" value="Tetracycline Repressor, domain 2"/>
    <property type="match status" value="1"/>
</dbReference>
<dbReference type="Gene3D" id="1.10.10.60">
    <property type="entry name" value="Homeodomain-like"/>
    <property type="match status" value="1"/>
</dbReference>
<dbReference type="InterPro" id="IPR009057">
    <property type="entry name" value="Homeodomain-like_sf"/>
</dbReference>
<feature type="domain" description="HTH tetR-type" evidence="2">
    <location>
        <begin position="40"/>
        <end position="71"/>
    </location>
</feature>
<accession>A0ABY5PDM8</accession>
<dbReference type="InterPro" id="IPR036271">
    <property type="entry name" value="Tet_transcr_reg_TetR-rel_C_sf"/>
</dbReference>
<evidence type="ECO:0000259" key="3">
    <source>
        <dbReference type="Pfam" id="PF21313"/>
    </source>
</evidence>
<sequence length="208" mass="23160">MTSPRAFTVQASAGRRRREATQEKILAAFRGLLETGSPVAAMSIDRIVEAAGVSRSTFYAHFPDKRELIARLAEEDSEPWMSLAEPVLADPDSTREDIERVVRQLVVNWHDRAVVGAAIIELAEYDEAARDAWQATIAGMAHTVADHLRMRWAGRESEHADPETVAEALAWMVERCCHKMLTDEDPDQDERAIAALTEVVWRVAEPGA</sequence>
<dbReference type="PANTHER" id="PTHR30055:SF184">
    <property type="entry name" value="HTH-TYPE TRANSCRIPTIONAL REGULATOR ETHR"/>
    <property type="match status" value="1"/>
</dbReference>
<dbReference type="InterPro" id="IPR001647">
    <property type="entry name" value="HTH_TetR"/>
</dbReference>
<gene>
    <name evidence="4" type="ORF">LRS13_18830</name>
</gene>
<proteinExistence type="predicted"/>
<keyword evidence="1" id="KW-0238">DNA-binding</keyword>
<evidence type="ECO:0000313" key="5">
    <source>
        <dbReference type="Proteomes" id="UP001058860"/>
    </source>
</evidence>
<dbReference type="RefSeq" id="WP_353863244.1">
    <property type="nucleotide sequence ID" value="NZ_CP088295.1"/>
</dbReference>
<keyword evidence="5" id="KW-1185">Reference proteome</keyword>
<dbReference type="EMBL" id="CP088295">
    <property type="protein sequence ID" value="UUY02723.1"/>
    <property type="molecule type" value="Genomic_DNA"/>
</dbReference>
<protein>
    <submittedName>
        <fullName evidence="4">TetR/AcrR family transcriptional regulator</fullName>
    </submittedName>
</protein>
<name>A0ABY5PDM8_9ACTN</name>
<dbReference type="Pfam" id="PF21313">
    <property type="entry name" value="EthR_C"/>
    <property type="match status" value="1"/>
</dbReference>
<dbReference type="Proteomes" id="UP001058860">
    <property type="component" value="Chromosome"/>
</dbReference>
<dbReference type="PANTHER" id="PTHR30055">
    <property type="entry name" value="HTH-TYPE TRANSCRIPTIONAL REGULATOR RUTR"/>
    <property type="match status" value="1"/>
</dbReference>
<evidence type="ECO:0000256" key="1">
    <source>
        <dbReference type="ARBA" id="ARBA00023125"/>
    </source>
</evidence>
<dbReference type="InterPro" id="IPR050109">
    <property type="entry name" value="HTH-type_TetR-like_transc_reg"/>
</dbReference>
<dbReference type="SUPFAM" id="SSF48498">
    <property type="entry name" value="Tetracyclin repressor-like, C-terminal domain"/>
    <property type="match status" value="1"/>
</dbReference>
<evidence type="ECO:0000259" key="2">
    <source>
        <dbReference type="Pfam" id="PF00440"/>
    </source>
</evidence>
<dbReference type="InterPro" id="IPR049397">
    <property type="entry name" value="EthR_C"/>
</dbReference>